<reference evidence="4" key="1">
    <citation type="submission" date="2020-05" db="EMBL/GenBank/DDBJ databases">
        <title>Frigoriglobus tundricola gen. nov., sp. nov., a psychrotolerant cellulolytic planctomycete of the family Gemmataceae with two divergent copies of 16S rRNA gene.</title>
        <authorList>
            <person name="Kulichevskaya I.S."/>
            <person name="Ivanova A.A."/>
            <person name="Naumoff D.G."/>
            <person name="Beletsky A.V."/>
            <person name="Rijpstra W.I.C."/>
            <person name="Sinninghe Damste J.S."/>
            <person name="Mardanov A.V."/>
            <person name="Ravin N.V."/>
            <person name="Dedysh S.N."/>
        </authorList>
    </citation>
    <scope>NUCLEOTIDE SEQUENCE [LARGE SCALE GENOMIC DNA]</scope>
    <source>
        <strain evidence="4">PL17</strain>
    </source>
</reference>
<dbReference type="Gene3D" id="3.40.710.10">
    <property type="entry name" value="DD-peptidase/beta-lactamase superfamily"/>
    <property type="match status" value="1"/>
</dbReference>
<dbReference type="Pfam" id="PF00144">
    <property type="entry name" value="Beta-lactamase"/>
    <property type="match status" value="1"/>
</dbReference>
<accession>A0A6M5YTD9</accession>
<proteinExistence type="predicted"/>
<dbReference type="InterPro" id="IPR050789">
    <property type="entry name" value="Diverse_Enzym_Activities"/>
</dbReference>
<keyword evidence="4" id="KW-1185">Reference proteome</keyword>
<dbReference type="GO" id="GO:0016787">
    <property type="term" value="F:hydrolase activity"/>
    <property type="evidence" value="ECO:0007669"/>
    <property type="project" value="UniProtKB-KW"/>
</dbReference>
<dbReference type="InterPro" id="IPR001466">
    <property type="entry name" value="Beta-lactam-related"/>
</dbReference>
<dbReference type="EMBL" id="CP053452">
    <property type="protein sequence ID" value="QJW97357.1"/>
    <property type="molecule type" value="Genomic_DNA"/>
</dbReference>
<organism evidence="3 4">
    <name type="scientific">Frigoriglobus tundricola</name>
    <dbReference type="NCBI Taxonomy" id="2774151"/>
    <lineage>
        <taxon>Bacteria</taxon>
        <taxon>Pseudomonadati</taxon>
        <taxon>Planctomycetota</taxon>
        <taxon>Planctomycetia</taxon>
        <taxon>Gemmatales</taxon>
        <taxon>Gemmataceae</taxon>
        <taxon>Frigoriglobus</taxon>
    </lineage>
</organism>
<dbReference type="PANTHER" id="PTHR43283">
    <property type="entry name" value="BETA-LACTAMASE-RELATED"/>
    <property type="match status" value="1"/>
</dbReference>
<dbReference type="InterPro" id="IPR012338">
    <property type="entry name" value="Beta-lactam/transpept-like"/>
</dbReference>
<evidence type="ECO:0000259" key="2">
    <source>
        <dbReference type="Pfam" id="PF00144"/>
    </source>
</evidence>
<keyword evidence="1" id="KW-0378">Hydrolase</keyword>
<evidence type="ECO:0000313" key="3">
    <source>
        <dbReference type="EMBL" id="QJW97357.1"/>
    </source>
</evidence>
<dbReference type="PANTHER" id="PTHR43283:SF11">
    <property type="entry name" value="BETA-LACTAMASE-RELATED DOMAIN-CONTAINING PROTEIN"/>
    <property type="match status" value="1"/>
</dbReference>
<protein>
    <submittedName>
        <fullName evidence="3">Beta-lactamase class C-like and penicillin binding proteins (PBPs) superfamily</fullName>
    </submittedName>
</protein>
<dbReference type="AlphaFoldDB" id="A0A6M5YTD9"/>
<dbReference type="RefSeq" id="WP_171472741.1">
    <property type="nucleotide sequence ID" value="NZ_CP053452.2"/>
</dbReference>
<evidence type="ECO:0000313" key="4">
    <source>
        <dbReference type="Proteomes" id="UP000503447"/>
    </source>
</evidence>
<evidence type="ECO:0000256" key="1">
    <source>
        <dbReference type="ARBA" id="ARBA00022801"/>
    </source>
</evidence>
<dbReference type="KEGG" id="ftj:FTUN_4930"/>
<sequence length="392" mass="41381">MNSSWAFLCVLGVLCGEALVAPPARGAEIDAAKLAEIETVAAAALKRGDCPGAVVVVVHDDTVAYRKAFCHRAVKPEAVVMTTDTVFDMASLTKPVATGTAVALLIQRGKLKPSDRVSEHWPAFAANGKDKVTVEHLLLHTSGLTADNDIKDYAGGRAKALERIAALKLEAPAGTRFKYSDVGFIALGELVERVSGQPLEAFVKNTVFEPLKMTDTGFTPADALKARIAPTGLRGGKIILGTVHDPRAFELGGAAGHAGLFSTADDLARYCRMLLRGGELDGVRVLDAKTVALFTEPHAVPLPPNKDGTAVPAARAFGWDVDTPYSAPRGDGFKKGTGYGHTGFTGTSVWLDPATKTAVIVLTNRVHPDDRGNVTRLRREIGTIVAGAVSKK</sequence>
<name>A0A6M5YTD9_9BACT</name>
<gene>
    <name evidence="3" type="ORF">FTUN_4930</name>
</gene>
<dbReference type="SUPFAM" id="SSF56601">
    <property type="entry name" value="beta-lactamase/transpeptidase-like"/>
    <property type="match status" value="1"/>
</dbReference>
<dbReference type="Proteomes" id="UP000503447">
    <property type="component" value="Chromosome"/>
</dbReference>
<feature type="domain" description="Beta-lactamase-related" evidence="2">
    <location>
        <begin position="40"/>
        <end position="380"/>
    </location>
</feature>